<dbReference type="Gene3D" id="3.40.50.450">
    <property type="match status" value="1"/>
</dbReference>
<sequence length="370" mass="41654">MDQLTLTSYLKLLACDGVGVLSARKLLDLSKNVNSLFDADNKQFFTEFNIPKSIQNALLNFDKDNVIQEELKFIEKNHIQCVGILDDEYPKMLKECADAPILLFYKGNLSLLNNNCLAIVGTRKISTYGKEVTAKLMEHLQQYKPTIVSGMAYGVDITAYHEAKKFNLPMVGIMGTSFKKLYPATHKNFYTDLFNNGLIITEYASFNTLVPELFTRRNRIIAGLCSATIVVESAETGGSLSTAYFANDYAREVYAIPGKITDDFSKGCLRLIHENRAQLLYNFEHLITDLNWNTTAEPKKQLEVKKEINLNDFSVLQQTILKTLQNEPLHIDELALQTELLMSVLNAELMMLELNGIVVGLPGKIFKVKG</sequence>
<dbReference type="PANTHER" id="PTHR43022">
    <property type="entry name" value="PROTEIN SMF"/>
    <property type="match status" value="1"/>
</dbReference>
<dbReference type="AlphaFoldDB" id="A0A1I4X5Q1"/>
<proteinExistence type="inferred from homology"/>
<evidence type="ECO:0000259" key="2">
    <source>
        <dbReference type="Pfam" id="PF02481"/>
    </source>
</evidence>
<dbReference type="GO" id="GO:0009294">
    <property type="term" value="P:DNA-mediated transformation"/>
    <property type="evidence" value="ECO:0007669"/>
    <property type="project" value="InterPro"/>
</dbReference>
<feature type="domain" description="Smf/DprA SLOG" evidence="2">
    <location>
        <begin position="81"/>
        <end position="290"/>
    </location>
</feature>
<evidence type="ECO:0000313" key="5">
    <source>
        <dbReference type="Proteomes" id="UP000199036"/>
    </source>
</evidence>
<dbReference type="RefSeq" id="WP_091518403.1">
    <property type="nucleotide sequence ID" value="NZ_FOVI01000002.1"/>
</dbReference>
<dbReference type="NCBIfam" id="TIGR00732">
    <property type="entry name" value="dprA"/>
    <property type="match status" value="1"/>
</dbReference>
<dbReference type="STRING" id="913024.SAMN05421741_102108"/>
<feature type="domain" description="DprA winged helix" evidence="3">
    <location>
        <begin position="316"/>
        <end position="364"/>
    </location>
</feature>
<dbReference type="InterPro" id="IPR041614">
    <property type="entry name" value="DprA_WH"/>
</dbReference>
<evidence type="ECO:0000259" key="3">
    <source>
        <dbReference type="Pfam" id="PF17782"/>
    </source>
</evidence>
<comment type="similarity">
    <text evidence="1">Belongs to the DprA/Smf family.</text>
</comment>
<dbReference type="PANTHER" id="PTHR43022:SF1">
    <property type="entry name" value="PROTEIN SMF"/>
    <property type="match status" value="1"/>
</dbReference>
<keyword evidence="5" id="KW-1185">Reference proteome</keyword>
<dbReference type="Pfam" id="PF02481">
    <property type="entry name" value="DNA_processg_A"/>
    <property type="match status" value="1"/>
</dbReference>
<gene>
    <name evidence="4" type="ORF">SAMN05421741_102108</name>
</gene>
<protein>
    <submittedName>
        <fullName evidence="4">DNA processing protein</fullName>
    </submittedName>
</protein>
<evidence type="ECO:0000313" key="4">
    <source>
        <dbReference type="EMBL" id="SFN20710.1"/>
    </source>
</evidence>
<name>A0A1I4X5Q1_9FLAO</name>
<dbReference type="OrthoDB" id="9785707at2"/>
<dbReference type="InterPro" id="IPR036388">
    <property type="entry name" value="WH-like_DNA-bd_sf"/>
</dbReference>
<reference evidence="5" key="1">
    <citation type="submission" date="2016-10" db="EMBL/GenBank/DDBJ databases">
        <authorList>
            <person name="Varghese N."/>
            <person name="Submissions S."/>
        </authorList>
    </citation>
    <scope>NUCLEOTIDE SEQUENCE [LARGE SCALE GENOMIC DNA]</scope>
    <source>
        <strain evidence="5">DS-12</strain>
    </source>
</reference>
<dbReference type="InterPro" id="IPR003488">
    <property type="entry name" value="DprA"/>
</dbReference>
<dbReference type="SUPFAM" id="SSF102405">
    <property type="entry name" value="MCP/YpsA-like"/>
    <property type="match status" value="1"/>
</dbReference>
<accession>A0A1I4X5Q1</accession>
<dbReference type="Pfam" id="PF17782">
    <property type="entry name" value="WHD_DprA"/>
    <property type="match status" value="1"/>
</dbReference>
<dbReference type="EMBL" id="FOVI01000002">
    <property type="protein sequence ID" value="SFN20710.1"/>
    <property type="molecule type" value="Genomic_DNA"/>
</dbReference>
<dbReference type="Gene3D" id="1.10.10.10">
    <property type="entry name" value="Winged helix-like DNA-binding domain superfamily/Winged helix DNA-binding domain"/>
    <property type="match status" value="1"/>
</dbReference>
<dbReference type="InterPro" id="IPR057666">
    <property type="entry name" value="DrpA_SLOG"/>
</dbReference>
<organism evidence="4 5">
    <name type="scientific">Paenimyroides ummariense</name>
    <dbReference type="NCBI Taxonomy" id="913024"/>
    <lineage>
        <taxon>Bacteria</taxon>
        <taxon>Pseudomonadati</taxon>
        <taxon>Bacteroidota</taxon>
        <taxon>Flavobacteriia</taxon>
        <taxon>Flavobacteriales</taxon>
        <taxon>Flavobacteriaceae</taxon>
        <taxon>Paenimyroides</taxon>
    </lineage>
</organism>
<evidence type="ECO:0000256" key="1">
    <source>
        <dbReference type="ARBA" id="ARBA00006525"/>
    </source>
</evidence>
<dbReference type="Proteomes" id="UP000199036">
    <property type="component" value="Unassembled WGS sequence"/>
</dbReference>